<evidence type="ECO:0000256" key="1">
    <source>
        <dbReference type="SAM" id="Phobius"/>
    </source>
</evidence>
<sequence length="116" mass="12918">MLALILDLVLSFGVSLAVIAYLRPMLRDALRLRCENGGRSVDFWLRLTDLLMLLAPLAEVILFGPRIGESLDSHLRRVLFITLCGNVLGLAWTGRTIWKHLVAPQRQQAVEPSAQG</sequence>
<organism evidence="2 3">
    <name type="scientific">Chitinimonas lacunae</name>
    <dbReference type="NCBI Taxonomy" id="1963018"/>
    <lineage>
        <taxon>Bacteria</taxon>
        <taxon>Pseudomonadati</taxon>
        <taxon>Pseudomonadota</taxon>
        <taxon>Betaproteobacteria</taxon>
        <taxon>Neisseriales</taxon>
        <taxon>Chitinibacteraceae</taxon>
        <taxon>Chitinimonas</taxon>
    </lineage>
</organism>
<evidence type="ECO:0000313" key="3">
    <source>
        <dbReference type="Proteomes" id="UP001595791"/>
    </source>
</evidence>
<keyword evidence="1" id="KW-0472">Membrane</keyword>
<reference evidence="3" key="1">
    <citation type="journal article" date="2019" name="Int. J. Syst. Evol. Microbiol.">
        <title>The Global Catalogue of Microorganisms (GCM) 10K type strain sequencing project: providing services to taxonomists for standard genome sequencing and annotation.</title>
        <authorList>
            <consortium name="The Broad Institute Genomics Platform"/>
            <consortium name="The Broad Institute Genome Sequencing Center for Infectious Disease"/>
            <person name="Wu L."/>
            <person name="Ma J."/>
        </authorList>
    </citation>
    <scope>NUCLEOTIDE SEQUENCE [LARGE SCALE GENOMIC DNA]</scope>
    <source>
        <strain evidence="3">LMG 29894</strain>
    </source>
</reference>
<keyword evidence="1" id="KW-0812">Transmembrane</keyword>
<dbReference type="Proteomes" id="UP001595791">
    <property type="component" value="Unassembled WGS sequence"/>
</dbReference>
<accession>A0ABV8MNR6</accession>
<keyword evidence="3" id="KW-1185">Reference proteome</keyword>
<proteinExistence type="predicted"/>
<gene>
    <name evidence="2" type="ORF">ACFOW7_05045</name>
</gene>
<keyword evidence="1" id="KW-1133">Transmembrane helix</keyword>
<protein>
    <submittedName>
        <fullName evidence="2">Uncharacterized protein</fullName>
    </submittedName>
</protein>
<name>A0ABV8MNR6_9NEIS</name>
<feature type="transmembrane region" description="Helical" evidence="1">
    <location>
        <begin position="43"/>
        <end position="63"/>
    </location>
</feature>
<comment type="caution">
    <text evidence="2">The sequence shown here is derived from an EMBL/GenBank/DDBJ whole genome shotgun (WGS) entry which is preliminary data.</text>
</comment>
<dbReference type="RefSeq" id="WP_378161715.1">
    <property type="nucleotide sequence ID" value="NZ_JBHSBU010000001.1"/>
</dbReference>
<feature type="transmembrane region" description="Helical" evidence="1">
    <location>
        <begin position="6"/>
        <end position="22"/>
    </location>
</feature>
<dbReference type="EMBL" id="JBHSBU010000001">
    <property type="protein sequence ID" value="MFC4158726.1"/>
    <property type="molecule type" value="Genomic_DNA"/>
</dbReference>
<feature type="transmembrane region" description="Helical" evidence="1">
    <location>
        <begin position="78"/>
        <end position="98"/>
    </location>
</feature>
<evidence type="ECO:0000313" key="2">
    <source>
        <dbReference type="EMBL" id="MFC4158726.1"/>
    </source>
</evidence>